<dbReference type="RefSeq" id="WP_379693029.1">
    <property type="nucleotide sequence ID" value="NZ_JBHSXH010000009.1"/>
</dbReference>
<dbReference type="Gene3D" id="2.60.120.10">
    <property type="entry name" value="Jelly Rolls"/>
    <property type="match status" value="1"/>
</dbReference>
<gene>
    <name evidence="2" type="ORF">ACFQEV_04660</name>
</gene>
<organism evidence="2 3">
    <name type="scientific">Halopelagius fulvigenes</name>
    <dbReference type="NCBI Taxonomy" id="1198324"/>
    <lineage>
        <taxon>Archaea</taxon>
        <taxon>Methanobacteriati</taxon>
        <taxon>Methanobacteriota</taxon>
        <taxon>Stenosarchaea group</taxon>
        <taxon>Halobacteria</taxon>
        <taxon>Halobacteriales</taxon>
        <taxon>Haloferacaceae</taxon>
    </lineage>
</organism>
<dbReference type="EMBL" id="JBHSXH010000009">
    <property type="protein sequence ID" value="MFC6824288.1"/>
    <property type="molecule type" value="Genomic_DNA"/>
</dbReference>
<dbReference type="SUPFAM" id="SSF51182">
    <property type="entry name" value="RmlC-like cupins"/>
    <property type="match status" value="1"/>
</dbReference>
<dbReference type="InterPro" id="IPR053146">
    <property type="entry name" value="QDO-like"/>
</dbReference>
<name>A0ABD5TUI8_9EURY</name>
<dbReference type="PANTHER" id="PTHR36440">
    <property type="entry name" value="PUTATIVE (AFU_ORTHOLOGUE AFUA_8G07350)-RELATED"/>
    <property type="match status" value="1"/>
</dbReference>
<proteinExistence type="predicted"/>
<evidence type="ECO:0000313" key="2">
    <source>
        <dbReference type="EMBL" id="MFC6824288.1"/>
    </source>
</evidence>
<keyword evidence="3" id="KW-1185">Reference proteome</keyword>
<sequence>MSRTTADDEPDGEARAVIDCPPSGKRVRYLEGAAETGGAYARFEMWLAPPPNSHGPMRHVHPEQDEVLAVVAGTLGVWHEGGTKRLGPGESVTVPRGEKHRFWNAGTDELHIVGEVRPALRTEEFMAVTYGLARDGASTPSGMPVNPLRLAAVVDDYDDLLYLAALPVRLQKLGVSLLAPLGRALGYGDYERYLGADESKAE</sequence>
<evidence type="ECO:0000313" key="3">
    <source>
        <dbReference type="Proteomes" id="UP001596408"/>
    </source>
</evidence>
<dbReference type="InterPro" id="IPR013096">
    <property type="entry name" value="Cupin_2"/>
</dbReference>
<dbReference type="Proteomes" id="UP001596408">
    <property type="component" value="Unassembled WGS sequence"/>
</dbReference>
<evidence type="ECO:0000259" key="1">
    <source>
        <dbReference type="Pfam" id="PF07883"/>
    </source>
</evidence>
<dbReference type="InterPro" id="IPR011051">
    <property type="entry name" value="RmlC_Cupin_sf"/>
</dbReference>
<accession>A0ABD5TUI8</accession>
<dbReference type="AlphaFoldDB" id="A0ABD5TUI8"/>
<protein>
    <submittedName>
        <fullName evidence="2">Cupin domain-containing protein</fullName>
    </submittedName>
</protein>
<comment type="caution">
    <text evidence="2">The sequence shown here is derived from an EMBL/GenBank/DDBJ whole genome shotgun (WGS) entry which is preliminary data.</text>
</comment>
<feature type="domain" description="Cupin type-2" evidence="1">
    <location>
        <begin position="50"/>
        <end position="112"/>
    </location>
</feature>
<dbReference type="PANTHER" id="PTHR36440:SF1">
    <property type="entry name" value="PUTATIVE (AFU_ORTHOLOGUE AFUA_8G07350)-RELATED"/>
    <property type="match status" value="1"/>
</dbReference>
<dbReference type="InterPro" id="IPR014710">
    <property type="entry name" value="RmlC-like_jellyroll"/>
</dbReference>
<dbReference type="Pfam" id="PF07883">
    <property type="entry name" value="Cupin_2"/>
    <property type="match status" value="1"/>
</dbReference>
<reference evidence="2 3" key="1">
    <citation type="journal article" date="2019" name="Int. J. Syst. Evol. Microbiol.">
        <title>The Global Catalogue of Microorganisms (GCM) 10K type strain sequencing project: providing services to taxonomists for standard genome sequencing and annotation.</title>
        <authorList>
            <consortium name="The Broad Institute Genomics Platform"/>
            <consortium name="The Broad Institute Genome Sequencing Center for Infectious Disease"/>
            <person name="Wu L."/>
            <person name="Ma J."/>
        </authorList>
    </citation>
    <scope>NUCLEOTIDE SEQUENCE [LARGE SCALE GENOMIC DNA]</scope>
    <source>
        <strain evidence="2 3">YIM 94188</strain>
    </source>
</reference>